<dbReference type="KEGG" id="pmj:P9211_07291"/>
<dbReference type="STRING" id="93059.P9211_07291"/>
<protein>
    <submittedName>
        <fullName evidence="1">Uncharacterized protein</fullName>
    </submittedName>
</protein>
<organism evidence="1 2">
    <name type="scientific">Prochlorococcus marinus (strain MIT 9211)</name>
    <dbReference type="NCBI Taxonomy" id="93059"/>
    <lineage>
        <taxon>Bacteria</taxon>
        <taxon>Bacillati</taxon>
        <taxon>Cyanobacteriota</taxon>
        <taxon>Cyanophyceae</taxon>
        <taxon>Synechococcales</taxon>
        <taxon>Prochlorococcaceae</taxon>
        <taxon>Prochlorococcus</taxon>
    </lineage>
</organism>
<evidence type="ECO:0000313" key="1">
    <source>
        <dbReference type="EMBL" id="ABX08660.1"/>
    </source>
</evidence>
<proteinExistence type="predicted"/>
<sequence>MNLILFLVGAILLTLYFYKNLLNRQKTKVPFKGLSMRDWMSMNREERNEINRNHNLNTMKRKRELLDKIRKEYISYTKDK</sequence>
<dbReference type="HOGENOM" id="CLU_2586892_0_0_3"/>
<accession>A9B9Z8</accession>
<dbReference type="EMBL" id="CP000878">
    <property type="protein sequence ID" value="ABX08660.1"/>
    <property type="molecule type" value="Genomic_DNA"/>
</dbReference>
<dbReference type="Proteomes" id="UP000000788">
    <property type="component" value="Chromosome"/>
</dbReference>
<keyword evidence="2" id="KW-1185">Reference proteome</keyword>
<dbReference type="AlphaFoldDB" id="A9B9Z8"/>
<evidence type="ECO:0000313" key="2">
    <source>
        <dbReference type="Proteomes" id="UP000000788"/>
    </source>
</evidence>
<gene>
    <name evidence="1" type="ordered locus">P9211_07291</name>
</gene>
<name>A9B9Z8_PROM4</name>
<reference evidence="1 2" key="1">
    <citation type="journal article" date="2007" name="PLoS Genet.">
        <title>Patterns and implications of gene gain and loss in the evolution of Prochlorococcus.</title>
        <authorList>
            <person name="Kettler G.C."/>
            <person name="Martiny A.C."/>
            <person name="Huang K."/>
            <person name="Zucker J."/>
            <person name="Coleman M.L."/>
            <person name="Rodrigue S."/>
            <person name="Chen F."/>
            <person name="Lapidus A."/>
            <person name="Ferriera S."/>
            <person name="Johnson J."/>
            <person name="Steglich C."/>
            <person name="Church G.M."/>
            <person name="Richardson P."/>
            <person name="Chisholm S.W."/>
        </authorList>
    </citation>
    <scope>NUCLEOTIDE SEQUENCE [LARGE SCALE GENOMIC DNA]</scope>
    <source>
        <strain evidence="2">MIT 9211</strain>
    </source>
</reference>